<dbReference type="EMBL" id="JAPWTJ010001326">
    <property type="protein sequence ID" value="KAJ8972525.1"/>
    <property type="molecule type" value="Genomic_DNA"/>
</dbReference>
<sequence length="200" mass="22772">MERHQTRNSRNRLLESKNIRKDIKHDGLSLRESSGKIGSARIALGIVVCTLSALPWSVVHCRIEIFSQYTEGTKKGPAPVGIFVNCSHYRPLGKTERCLQGWLTWIQNSATNPTLALLSRWHELKRVERESVPVPSFYFTFYLGCTTHGTVTDWHGEVDMVSERSELSKSLSATEDLQHIVSYGRRPCERNCHVISYNIT</sequence>
<keyword evidence="3" id="KW-1185">Reference proteome</keyword>
<protein>
    <submittedName>
        <fullName evidence="2">Uncharacterized protein</fullName>
    </submittedName>
</protein>
<keyword evidence="1" id="KW-1133">Transmembrane helix</keyword>
<keyword evidence="1" id="KW-0812">Transmembrane</keyword>
<evidence type="ECO:0000256" key="1">
    <source>
        <dbReference type="SAM" id="Phobius"/>
    </source>
</evidence>
<evidence type="ECO:0000313" key="3">
    <source>
        <dbReference type="Proteomes" id="UP001162164"/>
    </source>
</evidence>
<organism evidence="2 3">
    <name type="scientific">Molorchus minor</name>
    <dbReference type="NCBI Taxonomy" id="1323400"/>
    <lineage>
        <taxon>Eukaryota</taxon>
        <taxon>Metazoa</taxon>
        <taxon>Ecdysozoa</taxon>
        <taxon>Arthropoda</taxon>
        <taxon>Hexapoda</taxon>
        <taxon>Insecta</taxon>
        <taxon>Pterygota</taxon>
        <taxon>Neoptera</taxon>
        <taxon>Endopterygota</taxon>
        <taxon>Coleoptera</taxon>
        <taxon>Polyphaga</taxon>
        <taxon>Cucujiformia</taxon>
        <taxon>Chrysomeloidea</taxon>
        <taxon>Cerambycidae</taxon>
        <taxon>Lamiinae</taxon>
        <taxon>Monochamini</taxon>
        <taxon>Molorchus</taxon>
    </lineage>
</organism>
<name>A0ABQ9J557_9CUCU</name>
<accession>A0ABQ9J557</accession>
<feature type="transmembrane region" description="Helical" evidence="1">
    <location>
        <begin position="40"/>
        <end position="59"/>
    </location>
</feature>
<reference evidence="2" key="1">
    <citation type="journal article" date="2023" name="Insect Mol. Biol.">
        <title>Genome sequencing provides insights into the evolution of gene families encoding plant cell wall-degrading enzymes in longhorned beetles.</title>
        <authorList>
            <person name="Shin N.R."/>
            <person name="Okamura Y."/>
            <person name="Kirsch R."/>
            <person name="Pauchet Y."/>
        </authorList>
    </citation>
    <scope>NUCLEOTIDE SEQUENCE</scope>
    <source>
        <strain evidence="2">MMC_N1</strain>
    </source>
</reference>
<keyword evidence="1" id="KW-0472">Membrane</keyword>
<evidence type="ECO:0000313" key="2">
    <source>
        <dbReference type="EMBL" id="KAJ8972525.1"/>
    </source>
</evidence>
<dbReference type="Proteomes" id="UP001162164">
    <property type="component" value="Unassembled WGS sequence"/>
</dbReference>
<gene>
    <name evidence="2" type="ORF">NQ317_003071</name>
</gene>
<comment type="caution">
    <text evidence="2">The sequence shown here is derived from an EMBL/GenBank/DDBJ whole genome shotgun (WGS) entry which is preliminary data.</text>
</comment>
<proteinExistence type="predicted"/>